<feature type="domain" description="ABC3 transporter permease C-terminal" evidence="8">
    <location>
        <begin position="259"/>
        <end position="373"/>
    </location>
</feature>
<feature type="transmembrane region" description="Helical" evidence="7">
    <location>
        <begin position="20"/>
        <end position="38"/>
    </location>
</feature>
<evidence type="ECO:0000256" key="2">
    <source>
        <dbReference type="ARBA" id="ARBA00022475"/>
    </source>
</evidence>
<feature type="domain" description="MacB-like periplasmic core" evidence="9">
    <location>
        <begin position="18"/>
        <end position="221"/>
    </location>
</feature>
<evidence type="ECO:0000259" key="9">
    <source>
        <dbReference type="Pfam" id="PF12704"/>
    </source>
</evidence>
<dbReference type="PANTHER" id="PTHR30572:SF4">
    <property type="entry name" value="ABC TRANSPORTER PERMEASE YTRF"/>
    <property type="match status" value="1"/>
</dbReference>
<protein>
    <submittedName>
        <fullName evidence="10">ABC transporter permease</fullName>
    </submittedName>
</protein>
<dbReference type="OrthoDB" id="2934570at2"/>
<keyword evidence="3 7" id="KW-0812">Transmembrane</keyword>
<name>A0A371J4E3_9FIRM</name>
<comment type="similarity">
    <text evidence="6">Belongs to the ABC-4 integral membrane protein family.</text>
</comment>
<dbReference type="InterPro" id="IPR025857">
    <property type="entry name" value="MacB_PCD"/>
</dbReference>
<evidence type="ECO:0000313" key="10">
    <source>
        <dbReference type="EMBL" id="RDY27605.1"/>
    </source>
</evidence>
<dbReference type="EMBL" id="NOJY02000012">
    <property type="protein sequence ID" value="RDY27605.1"/>
    <property type="molecule type" value="Genomic_DNA"/>
</dbReference>
<proteinExistence type="inferred from homology"/>
<comment type="subcellular location">
    <subcellularLocation>
        <location evidence="1">Cell membrane</location>
        <topology evidence="1">Multi-pass membrane protein</topology>
    </subcellularLocation>
</comment>
<dbReference type="AlphaFoldDB" id="A0A371J4E3"/>
<evidence type="ECO:0000256" key="5">
    <source>
        <dbReference type="ARBA" id="ARBA00023136"/>
    </source>
</evidence>
<feature type="transmembrane region" description="Helical" evidence="7">
    <location>
        <begin position="257"/>
        <end position="280"/>
    </location>
</feature>
<dbReference type="InterPro" id="IPR003838">
    <property type="entry name" value="ABC3_permease_C"/>
</dbReference>
<evidence type="ECO:0000256" key="6">
    <source>
        <dbReference type="ARBA" id="ARBA00038076"/>
    </source>
</evidence>
<dbReference type="Proteomes" id="UP000215694">
    <property type="component" value="Unassembled WGS sequence"/>
</dbReference>
<organism evidence="10 11">
    <name type="scientific">Romboutsia weinsteinii</name>
    <dbReference type="NCBI Taxonomy" id="2020949"/>
    <lineage>
        <taxon>Bacteria</taxon>
        <taxon>Bacillati</taxon>
        <taxon>Bacillota</taxon>
        <taxon>Clostridia</taxon>
        <taxon>Peptostreptococcales</taxon>
        <taxon>Peptostreptococcaceae</taxon>
        <taxon>Romboutsia</taxon>
    </lineage>
</organism>
<evidence type="ECO:0000256" key="1">
    <source>
        <dbReference type="ARBA" id="ARBA00004651"/>
    </source>
</evidence>
<evidence type="ECO:0000256" key="7">
    <source>
        <dbReference type="SAM" id="Phobius"/>
    </source>
</evidence>
<feature type="transmembrane region" description="Helical" evidence="7">
    <location>
        <begin position="796"/>
        <end position="817"/>
    </location>
</feature>
<dbReference type="Pfam" id="PF02687">
    <property type="entry name" value="FtsX"/>
    <property type="match status" value="2"/>
</dbReference>
<dbReference type="InterPro" id="IPR050250">
    <property type="entry name" value="Macrolide_Exporter_MacB"/>
</dbReference>
<gene>
    <name evidence="10" type="ORF">CHL78_009065</name>
</gene>
<feature type="transmembrane region" description="Helical" evidence="7">
    <location>
        <begin position="708"/>
        <end position="731"/>
    </location>
</feature>
<feature type="domain" description="ABC3 transporter permease C-terminal" evidence="8">
    <location>
        <begin position="713"/>
        <end position="815"/>
    </location>
</feature>
<dbReference type="GO" id="GO:0022857">
    <property type="term" value="F:transmembrane transporter activity"/>
    <property type="evidence" value="ECO:0007669"/>
    <property type="project" value="TreeGrafter"/>
</dbReference>
<feature type="transmembrane region" description="Helical" evidence="7">
    <location>
        <begin position="428"/>
        <end position="446"/>
    </location>
</feature>
<dbReference type="PANTHER" id="PTHR30572">
    <property type="entry name" value="MEMBRANE COMPONENT OF TRANSPORTER-RELATED"/>
    <property type="match status" value="1"/>
</dbReference>
<feature type="transmembrane region" description="Helical" evidence="7">
    <location>
        <begin position="300"/>
        <end position="322"/>
    </location>
</feature>
<keyword evidence="11" id="KW-1185">Reference proteome</keyword>
<keyword evidence="5 7" id="KW-0472">Membrane</keyword>
<feature type="transmembrane region" description="Helical" evidence="7">
    <location>
        <begin position="763"/>
        <end position="784"/>
    </location>
</feature>
<feature type="transmembrane region" description="Helical" evidence="7">
    <location>
        <begin position="353"/>
        <end position="372"/>
    </location>
</feature>
<dbReference type="RefSeq" id="WP_094367336.1">
    <property type="nucleotide sequence ID" value="NZ_NOJY02000012.1"/>
</dbReference>
<reference evidence="10 11" key="1">
    <citation type="journal article" date="2017" name="Genome Announc.">
        <title>Draft Genome Sequence of Romboutsia weinsteinii sp. nov. Strain CCRI-19649(T) Isolated from Surface Water.</title>
        <authorList>
            <person name="Maheux A.F."/>
            <person name="Boudreau D.K."/>
            <person name="Berube E."/>
            <person name="Boissinot M."/>
            <person name="Cantin P."/>
            <person name="Raymond F."/>
            <person name="Corbeil J."/>
            <person name="Omar R.F."/>
            <person name="Bergeron M.G."/>
        </authorList>
    </citation>
    <scope>NUCLEOTIDE SEQUENCE [LARGE SCALE GENOMIC DNA]</scope>
    <source>
        <strain evidence="10 11">CCRI-19649</strain>
    </source>
</reference>
<keyword evidence="4 7" id="KW-1133">Transmembrane helix</keyword>
<evidence type="ECO:0000259" key="8">
    <source>
        <dbReference type="Pfam" id="PF02687"/>
    </source>
</evidence>
<comment type="caution">
    <text evidence="10">The sequence shown here is derived from an EMBL/GenBank/DDBJ whole genome shotgun (WGS) entry which is preliminary data.</text>
</comment>
<dbReference type="Pfam" id="PF12704">
    <property type="entry name" value="MacB_PCD"/>
    <property type="match status" value="1"/>
</dbReference>
<sequence length="837" mass="94604">MKIGDIVRRYILENKKNTILIIVSIIISTALFLFMNILSEDARNLMVDQAKKEMGTNHASYYDPTGEDIEYFKNNPNIEKVGTSMLLGIHDIGNSQTLHILSEDKNSQELKESYKIQNGSFPVNENEIVVDKWYIEQKNIKNPIGKTIRLDYKKSNENGDILYDGDMEFKITGILNSNTALKAQGTSIGLISQETARKNIPTKNKYDQAVIKLKKEKNIQKQIENIIKEGNLINNNVRLNNQLILAMSDSISLKIPYIIVNIILSLATILLIYNIFYILVSNRTKDFGVLRALGFRPYDVSKIVILEVFIYLAISIPVGILIGGVVANISRENIIGIIYNVSYVNSIKSDNYIGIYIVSVLLSMITIIISVIKPLISLCKIDPIVCMRRNEEKINIKGKSFINKFMTKVFKDYGNIASKNLQRNRKRTNLAIASMSIVIFLITIVYTKSTSNFLNDGGLRLWIPGDYLMHNIDILSTNEDKITYDRDILKDIENIDGVKKVNASRNKAFNIQIDDKNINKDSGYWKENKDILEAQSKIKDGKKIYHNFFEVVGLEDIDILKDVLIDGKDNLNKINDNPYIYIDKKSSEALSIKEGNKIKVNFDIIDSKTNNYKKTLSKEFIVAGTIKNLPIVSQGGGQSFGAVISVNQMNKFIGNSSYERFDIWTSKIANNSHIENELKKIIEKTGKGILIPYKSESAGIEKSDNQKAMIMVLVVGVIIILSLFNCCNTIVTSINSRVREFALLRGIGISKHEIKKIIKLEGLVYILISSSISILPSLIVRSIIIKDFPNINLINLKFIIATIIIYVILSAITMITIEKTLKQVLSEDFVDQIKMLQ</sequence>
<evidence type="ECO:0000256" key="3">
    <source>
        <dbReference type="ARBA" id="ARBA00022692"/>
    </source>
</evidence>
<evidence type="ECO:0000256" key="4">
    <source>
        <dbReference type="ARBA" id="ARBA00022989"/>
    </source>
</evidence>
<dbReference type="GO" id="GO:0005886">
    <property type="term" value="C:plasma membrane"/>
    <property type="evidence" value="ECO:0007669"/>
    <property type="project" value="UniProtKB-SubCell"/>
</dbReference>
<accession>A0A371J4E3</accession>
<evidence type="ECO:0000313" key="11">
    <source>
        <dbReference type="Proteomes" id="UP000215694"/>
    </source>
</evidence>
<keyword evidence="2" id="KW-1003">Cell membrane</keyword>